<evidence type="ECO:0000313" key="1">
    <source>
        <dbReference type="EMBL" id="KAF2185220.1"/>
    </source>
</evidence>
<dbReference type="AlphaFoldDB" id="A0A6A6E4X3"/>
<accession>A0A6A6E4X3</accession>
<keyword evidence="2" id="KW-1185">Reference proteome</keyword>
<dbReference type="Proteomes" id="UP000800200">
    <property type="component" value="Unassembled WGS sequence"/>
</dbReference>
<name>A0A6A6E4X3_9PEZI</name>
<protein>
    <submittedName>
        <fullName evidence="1">Uncharacterized protein</fullName>
    </submittedName>
</protein>
<organism evidence="1 2">
    <name type="scientific">Zopfia rhizophila CBS 207.26</name>
    <dbReference type="NCBI Taxonomy" id="1314779"/>
    <lineage>
        <taxon>Eukaryota</taxon>
        <taxon>Fungi</taxon>
        <taxon>Dikarya</taxon>
        <taxon>Ascomycota</taxon>
        <taxon>Pezizomycotina</taxon>
        <taxon>Dothideomycetes</taxon>
        <taxon>Dothideomycetes incertae sedis</taxon>
        <taxon>Zopfiaceae</taxon>
        <taxon>Zopfia</taxon>
    </lineage>
</organism>
<proteinExistence type="predicted"/>
<sequence>MVWQHKDFDKRNSEQEMLFTQQVFDTIRHTRFTNNYHTARLTEILDLPAVPHIGVGTFKGKRYRLLPNLRVLFATRKPDLQDKCFILPPFWARNVSHHSNKSTESDNTTNKAGFVFYQLGNVYIIFKRVHCQTKDWGYVPGEKPPIACVRIAKYITQLAHNKPFALDTPTLHGTEAELVSAVGMRGGTVIRQKLKEDRVLHAAWVSLLRMRIYKTR</sequence>
<dbReference type="EMBL" id="ML994634">
    <property type="protein sequence ID" value="KAF2185220.1"/>
    <property type="molecule type" value="Genomic_DNA"/>
</dbReference>
<reference evidence="1" key="1">
    <citation type="journal article" date="2020" name="Stud. Mycol.">
        <title>101 Dothideomycetes genomes: a test case for predicting lifestyles and emergence of pathogens.</title>
        <authorList>
            <person name="Haridas S."/>
            <person name="Albert R."/>
            <person name="Binder M."/>
            <person name="Bloem J."/>
            <person name="Labutti K."/>
            <person name="Salamov A."/>
            <person name="Andreopoulos B."/>
            <person name="Baker S."/>
            <person name="Barry K."/>
            <person name="Bills G."/>
            <person name="Bluhm B."/>
            <person name="Cannon C."/>
            <person name="Castanera R."/>
            <person name="Culley D."/>
            <person name="Daum C."/>
            <person name="Ezra D."/>
            <person name="Gonzalez J."/>
            <person name="Henrissat B."/>
            <person name="Kuo A."/>
            <person name="Liang C."/>
            <person name="Lipzen A."/>
            <person name="Lutzoni F."/>
            <person name="Magnuson J."/>
            <person name="Mondo S."/>
            <person name="Nolan M."/>
            <person name="Ohm R."/>
            <person name="Pangilinan J."/>
            <person name="Park H.-J."/>
            <person name="Ramirez L."/>
            <person name="Alfaro M."/>
            <person name="Sun H."/>
            <person name="Tritt A."/>
            <person name="Yoshinaga Y."/>
            <person name="Zwiers L.-H."/>
            <person name="Turgeon B."/>
            <person name="Goodwin S."/>
            <person name="Spatafora J."/>
            <person name="Crous P."/>
            <person name="Grigoriev I."/>
        </authorList>
    </citation>
    <scope>NUCLEOTIDE SEQUENCE</scope>
    <source>
        <strain evidence="1">CBS 207.26</strain>
    </source>
</reference>
<gene>
    <name evidence="1" type="ORF">K469DRAFT_726786</name>
</gene>
<evidence type="ECO:0000313" key="2">
    <source>
        <dbReference type="Proteomes" id="UP000800200"/>
    </source>
</evidence>